<dbReference type="InterPro" id="IPR016181">
    <property type="entry name" value="Acyl_CoA_acyltransferase"/>
</dbReference>
<dbReference type="SUPFAM" id="SSF55729">
    <property type="entry name" value="Acyl-CoA N-acyltransferases (Nat)"/>
    <property type="match status" value="1"/>
</dbReference>
<dbReference type="Gene3D" id="3.40.630.30">
    <property type="match status" value="1"/>
</dbReference>
<evidence type="ECO:0000313" key="2">
    <source>
        <dbReference type="EMBL" id="HIT95290.1"/>
    </source>
</evidence>
<dbReference type="InterPro" id="IPR000182">
    <property type="entry name" value="GNAT_dom"/>
</dbReference>
<evidence type="ECO:0000313" key="3">
    <source>
        <dbReference type="Proteomes" id="UP000824160"/>
    </source>
</evidence>
<accession>A0A9D1KSL0</accession>
<reference evidence="2" key="1">
    <citation type="submission" date="2020-10" db="EMBL/GenBank/DDBJ databases">
        <authorList>
            <person name="Gilroy R."/>
        </authorList>
    </citation>
    <scope>NUCLEOTIDE SEQUENCE</scope>
    <source>
        <strain evidence="2">ChiBcec7-5410</strain>
    </source>
</reference>
<protein>
    <submittedName>
        <fullName evidence="2">GNAT family N-acetyltransferase</fullName>
    </submittedName>
</protein>
<dbReference type="PROSITE" id="PS51186">
    <property type="entry name" value="GNAT"/>
    <property type="match status" value="1"/>
</dbReference>
<dbReference type="EMBL" id="DVLW01000244">
    <property type="protein sequence ID" value="HIT95290.1"/>
    <property type="molecule type" value="Genomic_DNA"/>
</dbReference>
<gene>
    <name evidence="2" type="ORF">IAC43_08900</name>
</gene>
<dbReference type="CDD" id="cd04301">
    <property type="entry name" value="NAT_SF"/>
    <property type="match status" value="1"/>
</dbReference>
<sequence length="156" mass="17900">MLIRRYHAEDCPVLLDLFRDTIMRVNCRDYSPEQVQVWAGCANPERWEKTLAEHVTLVAEIDGVIVGFGDIDPEKGYLDRLYVHADYQRMGIASALCDRLEPLSQTGEVFSEVSLTAEPFFRARGYRVVRRQQVERMGVLLPNAVMVRRLDDPSAK</sequence>
<comment type="caution">
    <text evidence="2">The sequence shown here is derived from an EMBL/GenBank/DDBJ whole genome shotgun (WGS) entry which is preliminary data.</text>
</comment>
<proteinExistence type="predicted"/>
<dbReference type="InterPro" id="IPR052564">
    <property type="entry name" value="N-acetyltrans/Recomb-assoc"/>
</dbReference>
<dbReference type="PANTHER" id="PTHR43451:SF1">
    <property type="entry name" value="ACETYLTRANSFERASE"/>
    <property type="match status" value="1"/>
</dbReference>
<dbReference type="Proteomes" id="UP000824160">
    <property type="component" value="Unassembled WGS sequence"/>
</dbReference>
<organism evidence="2 3">
    <name type="scientific">Candidatus Faecivivens stercoripullorum</name>
    <dbReference type="NCBI Taxonomy" id="2840805"/>
    <lineage>
        <taxon>Bacteria</taxon>
        <taxon>Bacillati</taxon>
        <taxon>Bacillota</taxon>
        <taxon>Clostridia</taxon>
        <taxon>Eubacteriales</taxon>
        <taxon>Oscillospiraceae</taxon>
        <taxon>Oscillospiraceae incertae sedis</taxon>
        <taxon>Candidatus Faecivivens</taxon>
    </lineage>
</organism>
<name>A0A9D1KSL0_9FIRM</name>
<feature type="domain" description="N-acetyltransferase" evidence="1">
    <location>
        <begin position="1"/>
        <end position="151"/>
    </location>
</feature>
<dbReference type="AlphaFoldDB" id="A0A9D1KSL0"/>
<reference evidence="2" key="2">
    <citation type="journal article" date="2021" name="PeerJ">
        <title>Extensive microbial diversity within the chicken gut microbiome revealed by metagenomics and culture.</title>
        <authorList>
            <person name="Gilroy R."/>
            <person name="Ravi A."/>
            <person name="Getino M."/>
            <person name="Pursley I."/>
            <person name="Horton D.L."/>
            <person name="Alikhan N.F."/>
            <person name="Baker D."/>
            <person name="Gharbi K."/>
            <person name="Hall N."/>
            <person name="Watson M."/>
            <person name="Adriaenssens E.M."/>
            <person name="Foster-Nyarko E."/>
            <person name="Jarju S."/>
            <person name="Secka A."/>
            <person name="Antonio M."/>
            <person name="Oren A."/>
            <person name="Chaudhuri R.R."/>
            <person name="La Ragione R."/>
            <person name="Hildebrand F."/>
            <person name="Pallen M.J."/>
        </authorList>
    </citation>
    <scope>NUCLEOTIDE SEQUENCE</scope>
    <source>
        <strain evidence="2">ChiBcec7-5410</strain>
    </source>
</reference>
<dbReference type="GO" id="GO:0016747">
    <property type="term" value="F:acyltransferase activity, transferring groups other than amino-acyl groups"/>
    <property type="evidence" value="ECO:0007669"/>
    <property type="project" value="InterPro"/>
</dbReference>
<dbReference type="PANTHER" id="PTHR43451">
    <property type="entry name" value="ACETYLTRANSFERASE (GNAT) FAMILY PROTEIN"/>
    <property type="match status" value="1"/>
</dbReference>
<evidence type="ECO:0000259" key="1">
    <source>
        <dbReference type="PROSITE" id="PS51186"/>
    </source>
</evidence>
<dbReference type="Pfam" id="PF13673">
    <property type="entry name" value="Acetyltransf_10"/>
    <property type="match status" value="1"/>
</dbReference>